<dbReference type="InterPro" id="IPR057268">
    <property type="entry name" value="Ribosomal_L18"/>
</dbReference>
<dbReference type="GO" id="GO:0022625">
    <property type="term" value="C:cytosolic large ribosomal subunit"/>
    <property type="evidence" value="ECO:0007669"/>
    <property type="project" value="TreeGrafter"/>
</dbReference>
<dbReference type="PANTHER" id="PTHR12899">
    <property type="entry name" value="39S RIBOSOMAL PROTEIN L18, MITOCHONDRIAL"/>
    <property type="match status" value="1"/>
</dbReference>
<dbReference type="Gene3D" id="3.30.420.100">
    <property type="match status" value="1"/>
</dbReference>
<dbReference type="PANTHER" id="PTHR12899:SF3">
    <property type="entry name" value="LARGE RIBOSOMAL SUBUNIT PROTEIN UL18M"/>
    <property type="match status" value="1"/>
</dbReference>
<dbReference type="CDD" id="cd00432">
    <property type="entry name" value="Ribosomal_L18_L5e"/>
    <property type="match status" value="1"/>
</dbReference>
<evidence type="ECO:0000256" key="3">
    <source>
        <dbReference type="ARBA" id="ARBA00023274"/>
    </source>
</evidence>
<evidence type="ECO:0000256" key="2">
    <source>
        <dbReference type="ARBA" id="ARBA00022980"/>
    </source>
</evidence>
<accession>A0A382UEW2</accession>
<proteinExistence type="inferred from homology"/>
<organism evidence="4">
    <name type="scientific">marine metagenome</name>
    <dbReference type="NCBI Taxonomy" id="408172"/>
    <lineage>
        <taxon>unclassified sequences</taxon>
        <taxon>metagenomes</taxon>
        <taxon>ecological metagenomes</taxon>
    </lineage>
</organism>
<dbReference type="GO" id="GO:0003735">
    <property type="term" value="F:structural constituent of ribosome"/>
    <property type="evidence" value="ECO:0007669"/>
    <property type="project" value="InterPro"/>
</dbReference>
<dbReference type="InterPro" id="IPR005484">
    <property type="entry name" value="Ribosomal_uL18_bac/plant/anim"/>
</dbReference>
<name>A0A382UEW2_9ZZZZ</name>
<dbReference type="Pfam" id="PF00861">
    <property type="entry name" value="Ribosomal_L18p"/>
    <property type="match status" value="1"/>
</dbReference>
<dbReference type="GO" id="GO:0008097">
    <property type="term" value="F:5S rRNA binding"/>
    <property type="evidence" value="ECO:0007669"/>
    <property type="project" value="TreeGrafter"/>
</dbReference>
<feature type="non-terminal residue" evidence="4">
    <location>
        <position position="1"/>
    </location>
</feature>
<dbReference type="AlphaFoldDB" id="A0A382UEW2"/>
<dbReference type="GO" id="GO:0006412">
    <property type="term" value="P:translation"/>
    <property type="evidence" value="ECO:0007669"/>
    <property type="project" value="InterPro"/>
</dbReference>
<keyword evidence="3" id="KW-0687">Ribonucleoprotein</keyword>
<evidence type="ECO:0000256" key="1">
    <source>
        <dbReference type="ARBA" id="ARBA00007116"/>
    </source>
</evidence>
<dbReference type="SUPFAM" id="SSF53137">
    <property type="entry name" value="Translational machinery components"/>
    <property type="match status" value="1"/>
</dbReference>
<protein>
    <recommendedName>
        <fullName evidence="5">50S ribosomal protein L18</fullName>
    </recommendedName>
</protein>
<evidence type="ECO:0008006" key="5">
    <source>
        <dbReference type="Google" id="ProtNLM"/>
    </source>
</evidence>
<comment type="similarity">
    <text evidence="1">Belongs to the universal ribosomal protein uL18 family.</text>
</comment>
<dbReference type="EMBL" id="UINC01143368">
    <property type="protein sequence ID" value="SVD32248.1"/>
    <property type="molecule type" value="Genomic_DNA"/>
</dbReference>
<keyword evidence="2" id="KW-0689">Ribosomal protein</keyword>
<evidence type="ECO:0000313" key="4">
    <source>
        <dbReference type="EMBL" id="SVD32248.1"/>
    </source>
</evidence>
<sequence>SSKHIYGQIVNLEKGLTVFSCSSIDNDVSNELKKIKSGKIEISKLVAKKLSDKMKKNKILDITFDRNGYRYHGRIKAFAEELRNNGIKF</sequence>
<reference evidence="4" key="1">
    <citation type="submission" date="2018-05" db="EMBL/GenBank/DDBJ databases">
        <authorList>
            <person name="Lanie J.A."/>
            <person name="Ng W.-L."/>
            <person name="Kazmierczak K.M."/>
            <person name="Andrzejewski T.M."/>
            <person name="Davidsen T.M."/>
            <person name="Wayne K.J."/>
            <person name="Tettelin H."/>
            <person name="Glass J.I."/>
            <person name="Rusch D."/>
            <person name="Podicherti R."/>
            <person name="Tsui H.-C.T."/>
            <person name="Winkler M.E."/>
        </authorList>
    </citation>
    <scope>NUCLEOTIDE SEQUENCE</scope>
</reference>
<gene>
    <name evidence="4" type="ORF">METZ01_LOCUS385102</name>
</gene>